<dbReference type="RefSeq" id="WP_385881184.1">
    <property type="nucleotide sequence ID" value="NZ_BAAAHU010000042.1"/>
</dbReference>
<gene>
    <name evidence="1" type="ORF">GCM10009564_38210</name>
</gene>
<evidence type="ECO:0000313" key="1">
    <source>
        <dbReference type="EMBL" id="GAA1012973.1"/>
    </source>
</evidence>
<accession>A0ABN1T275</accession>
<name>A0ABN1T275_9ACTN</name>
<organism evidence="1 2">
    <name type="scientific">Streptomyces thermogriseus</name>
    <dbReference type="NCBI Taxonomy" id="75292"/>
    <lineage>
        <taxon>Bacteria</taxon>
        <taxon>Bacillati</taxon>
        <taxon>Actinomycetota</taxon>
        <taxon>Actinomycetes</taxon>
        <taxon>Kitasatosporales</taxon>
        <taxon>Streptomycetaceae</taxon>
        <taxon>Streptomyces</taxon>
    </lineage>
</organism>
<evidence type="ECO:0000313" key="2">
    <source>
        <dbReference type="Proteomes" id="UP001501072"/>
    </source>
</evidence>
<keyword evidence="2" id="KW-1185">Reference proteome</keyword>
<sequence length="40" mass="4546">MTLFSEPENDDYPELCTRPFGKSLTLPEPFAHGLETSDFL</sequence>
<dbReference type="Proteomes" id="UP001501072">
    <property type="component" value="Unassembled WGS sequence"/>
</dbReference>
<dbReference type="EMBL" id="BAAAHU010000042">
    <property type="protein sequence ID" value="GAA1012973.1"/>
    <property type="molecule type" value="Genomic_DNA"/>
</dbReference>
<reference evidence="1 2" key="1">
    <citation type="journal article" date="2019" name="Int. J. Syst. Evol. Microbiol.">
        <title>The Global Catalogue of Microorganisms (GCM) 10K type strain sequencing project: providing services to taxonomists for standard genome sequencing and annotation.</title>
        <authorList>
            <consortium name="The Broad Institute Genomics Platform"/>
            <consortium name="The Broad Institute Genome Sequencing Center for Infectious Disease"/>
            <person name="Wu L."/>
            <person name="Ma J."/>
        </authorList>
    </citation>
    <scope>NUCLEOTIDE SEQUENCE [LARGE SCALE GENOMIC DNA]</scope>
    <source>
        <strain evidence="1 2">JCM 11269</strain>
    </source>
</reference>
<protein>
    <submittedName>
        <fullName evidence="1">Uncharacterized protein</fullName>
    </submittedName>
</protein>
<proteinExistence type="predicted"/>
<comment type="caution">
    <text evidence="1">The sequence shown here is derived from an EMBL/GenBank/DDBJ whole genome shotgun (WGS) entry which is preliminary data.</text>
</comment>